<evidence type="ECO:0000313" key="2">
    <source>
        <dbReference type="EMBL" id="PEI82359.1"/>
    </source>
</evidence>
<dbReference type="EMBL" id="NUEH01000079">
    <property type="protein sequence ID" value="PEI82359.1"/>
    <property type="molecule type" value="Genomic_DNA"/>
</dbReference>
<reference evidence="2" key="1">
    <citation type="submission" date="2017-09" db="EMBL/GenBank/DDBJ databases">
        <title>Large-scale bioinformatics analysis of Bacillus genomes uncovers conserved roles of natural products in bacterial physiology.</title>
        <authorList>
            <consortium name="Agbiome Team Llc"/>
            <person name="Bleich R.M."/>
            <person name="Kirk G.J."/>
            <person name="Santa Maria K.C."/>
            <person name="Allen S.E."/>
            <person name="Farag S."/>
            <person name="Shank E.A."/>
            <person name="Bowers A."/>
        </authorList>
    </citation>
    <scope>NUCLEOTIDE SEQUENCE</scope>
    <source>
        <strain evidence="2">AFS005430</strain>
    </source>
</reference>
<dbReference type="Proteomes" id="UP000220969">
    <property type="component" value="Unassembled WGS sequence"/>
</dbReference>
<dbReference type="InterPro" id="IPR015422">
    <property type="entry name" value="PyrdxlP-dep_Trfase_small"/>
</dbReference>
<comment type="cofactor">
    <cofactor evidence="1">
        <name>pyridoxal 5'-phosphate</name>
        <dbReference type="ChEBI" id="CHEBI:597326"/>
    </cofactor>
</comment>
<dbReference type="InterPro" id="IPR005814">
    <property type="entry name" value="Aminotrans_3"/>
</dbReference>
<name>A0AB73RLN2_9BACI</name>
<protein>
    <submittedName>
        <fullName evidence="2">Glutamate-1-semialdehyde 2,1-aminomutase</fullName>
    </submittedName>
</protein>
<dbReference type="SUPFAM" id="SSF53383">
    <property type="entry name" value="PLP-dependent transferases"/>
    <property type="match status" value="1"/>
</dbReference>
<dbReference type="PANTHER" id="PTHR43713">
    <property type="entry name" value="GLUTAMATE-1-SEMIALDEHYDE 2,1-AMINOMUTASE"/>
    <property type="match status" value="1"/>
</dbReference>
<dbReference type="AlphaFoldDB" id="A0AB73RLN2"/>
<accession>A0AB73RLN2</accession>
<dbReference type="Pfam" id="PF00202">
    <property type="entry name" value="Aminotran_3"/>
    <property type="match status" value="1"/>
</dbReference>
<proteinExistence type="predicted"/>
<dbReference type="GO" id="GO:0008483">
    <property type="term" value="F:transaminase activity"/>
    <property type="evidence" value="ECO:0007669"/>
    <property type="project" value="InterPro"/>
</dbReference>
<comment type="caution">
    <text evidence="2">The sequence shown here is derived from an EMBL/GenBank/DDBJ whole genome shotgun (WGS) entry which is preliminary data.</text>
</comment>
<gene>
    <name evidence="2" type="ORF">CN678_28765</name>
</gene>
<dbReference type="Gene3D" id="3.90.1150.10">
    <property type="entry name" value="Aspartate Aminotransferase, domain 1"/>
    <property type="match status" value="1"/>
</dbReference>
<dbReference type="GO" id="GO:0030170">
    <property type="term" value="F:pyridoxal phosphate binding"/>
    <property type="evidence" value="ECO:0007669"/>
    <property type="project" value="InterPro"/>
</dbReference>
<evidence type="ECO:0000256" key="1">
    <source>
        <dbReference type="ARBA" id="ARBA00001933"/>
    </source>
</evidence>
<sequence>MDFIKVGILRYGSLLIFDEVLTGFRVNYHGAQGLYGITPDLTCLGKVIGGGLPVGAYGGKREIMEQIAPTGPIYQAGTLSGNPLAMAAGYRTLQLLAQPGVYDELERKSARLAQGFLQNAKITGIPLRVNRVGSMMCLYFTEHDVVDYDTAQLSNVKLFKKYYEMMLNYGVLTGPSPYEAMFVSIAHSDEEIETTIKIHN</sequence>
<dbReference type="InterPro" id="IPR015424">
    <property type="entry name" value="PyrdxlP-dep_Trfase"/>
</dbReference>
<organism evidence="2">
    <name type="scientific">Bacillus toyonensis</name>
    <dbReference type="NCBI Taxonomy" id="155322"/>
    <lineage>
        <taxon>Bacteria</taxon>
        <taxon>Bacillati</taxon>
        <taxon>Bacillota</taxon>
        <taxon>Bacilli</taxon>
        <taxon>Bacillales</taxon>
        <taxon>Bacillaceae</taxon>
        <taxon>Bacillus</taxon>
        <taxon>Bacillus cereus group</taxon>
    </lineage>
</organism>
<dbReference type="PANTHER" id="PTHR43713:SF3">
    <property type="entry name" value="GLUTAMATE-1-SEMIALDEHYDE 2,1-AMINOMUTASE 1, CHLOROPLASTIC-RELATED"/>
    <property type="match status" value="1"/>
</dbReference>